<keyword evidence="2" id="KW-0805">Transcription regulation</keyword>
<dbReference type="EMBL" id="JACDQQ010002939">
    <property type="protein sequence ID" value="MBA0089331.1"/>
    <property type="molecule type" value="Genomic_DNA"/>
</dbReference>
<organism evidence="6 7">
    <name type="scientific">Candidatus Acidiferrum panamense</name>
    <dbReference type="NCBI Taxonomy" id="2741543"/>
    <lineage>
        <taxon>Bacteria</taxon>
        <taxon>Pseudomonadati</taxon>
        <taxon>Acidobacteriota</taxon>
        <taxon>Terriglobia</taxon>
        <taxon>Candidatus Acidiferrales</taxon>
        <taxon>Candidatus Acidiferrum</taxon>
    </lineage>
</organism>
<name>A0A7V8NXT1_9BACT</name>
<dbReference type="InterPro" id="IPR013324">
    <property type="entry name" value="RNA_pol_sigma_r3/r4-like"/>
</dbReference>
<dbReference type="AlphaFoldDB" id="A0A7V8NXT1"/>
<keyword evidence="7" id="KW-1185">Reference proteome</keyword>
<comment type="caution">
    <text evidence="6">The sequence shown here is derived from an EMBL/GenBank/DDBJ whole genome shotgun (WGS) entry which is preliminary data.</text>
</comment>
<dbReference type="Gene3D" id="1.10.1740.10">
    <property type="match status" value="1"/>
</dbReference>
<dbReference type="SUPFAM" id="SSF88946">
    <property type="entry name" value="Sigma2 domain of RNA polymerase sigma factors"/>
    <property type="match status" value="1"/>
</dbReference>
<proteinExistence type="inferred from homology"/>
<keyword evidence="4" id="KW-0238">DNA-binding</keyword>
<evidence type="ECO:0000256" key="1">
    <source>
        <dbReference type="ARBA" id="ARBA00010641"/>
    </source>
</evidence>
<dbReference type="SUPFAM" id="SSF88659">
    <property type="entry name" value="Sigma3 and sigma4 domains of RNA polymerase sigma factors"/>
    <property type="match status" value="1"/>
</dbReference>
<dbReference type="PANTHER" id="PTHR43133:SF8">
    <property type="entry name" value="RNA POLYMERASE SIGMA FACTOR HI_1459-RELATED"/>
    <property type="match status" value="1"/>
</dbReference>
<dbReference type="GO" id="GO:0006352">
    <property type="term" value="P:DNA-templated transcription initiation"/>
    <property type="evidence" value="ECO:0007669"/>
    <property type="project" value="InterPro"/>
</dbReference>
<comment type="similarity">
    <text evidence="1">Belongs to the sigma-70 factor family. ECF subfamily.</text>
</comment>
<gene>
    <name evidence="6" type="ORF">HRJ53_30440</name>
</gene>
<evidence type="ECO:0000256" key="3">
    <source>
        <dbReference type="ARBA" id="ARBA00023082"/>
    </source>
</evidence>
<keyword evidence="3" id="KW-0731">Sigma factor</keyword>
<dbReference type="PANTHER" id="PTHR43133">
    <property type="entry name" value="RNA POLYMERASE ECF-TYPE SIGMA FACTO"/>
    <property type="match status" value="1"/>
</dbReference>
<dbReference type="InterPro" id="IPR036388">
    <property type="entry name" value="WH-like_DNA-bd_sf"/>
</dbReference>
<protein>
    <submittedName>
        <fullName evidence="6">Sigma-70 family RNA polymerase sigma factor</fullName>
    </submittedName>
</protein>
<evidence type="ECO:0000256" key="4">
    <source>
        <dbReference type="ARBA" id="ARBA00023125"/>
    </source>
</evidence>
<keyword evidence="5" id="KW-0804">Transcription</keyword>
<dbReference type="InterPro" id="IPR013325">
    <property type="entry name" value="RNA_pol_sigma_r2"/>
</dbReference>
<sequence length="225" mass="25915">MWWKQVDVQGKSSCFDQPYISALQEGDSAAQEHLLAYFRAPVRFKAQKHLQAANLVEDASQETFLRVLRYFRAGNSLERPECLPAFVHSVCKNVVMELIRARARYAQIPEVGEDPEDVRVNLDLELVTEERRRIVLETLLQLPERDRELLRLAVFEDTDRDELCRRWGVGRQYLRVLVHRASLRLRAALRKEQNAAQRKAGLARVALVPLTSRRGAARPGCSRGR</sequence>
<dbReference type="NCBIfam" id="TIGR02937">
    <property type="entry name" value="sigma70-ECF"/>
    <property type="match status" value="1"/>
</dbReference>
<evidence type="ECO:0000256" key="5">
    <source>
        <dbReference type="ARBA" id="ARBA00023163"/>
    </source>
</evidence>
<dbReference type="GO" id="GO:0003677">
    <property type="term" value="F:DNA binding"/>
    <property type="evidence" value="ECO:0007669"/>
    <property type="project" value="UniProtKB-KW"/>
</dbReference>
<dbReference type="Gene3D" id="1.10.10.10">
    <property type="entry name" value="Winged helix-like DNA-binding domain superfamily/Winged helix DNA-binding domain"/>
    <property type="match status" value="1"/>
</dbReference>
<accession>A0A7V8NXT1</accession>
<evidence type="ECO:0000313" key="6">
    <source>
        <dbReference type="EMBL" id="MBA0089331.1"/>
    </source>
</evidence>
<evidence type="ECO:0000313" key="7">
    <source>
        <dbReference type="Proteomes" id="UP000567293"/>
    </source>
</evidence>
<reference evidence="6" key="1">
    <citation type="submission" date="2020-06" db="EMBL/GenBank/DDBJ databases">
        <title>Legume-microbial interactions unlock mineral nutrients during tropical forest succession.</title>
        <authorList>
            <person name="Epihov D.Z."/>
        </authorList>
    </citation>
    <scope>NUCLEOTIDE SEQUENCE [LARGE SCALE GENOMIC DNA]</scope>
    <source>
        <strain evidence="6">Pan2503</strain>
    </source>
</reference>
<dbReference type="InterPro" id="IPR039425">
    <property type="entry name" value="RNA_pol_sigma-70-like"/>
</dbReference>
<evidence type="ECO:0000256" key="2">
    <source>
        <dbReference type="ARBA" id="ARBA00023015"/>
    </source>
</evidence>
<dbReference type="InterPro" id="IPR014284">
    <property type="entry name" value="RNA_pol_sigma-70_dom"/>
</dbReference>
<dbReference type="Proteomes" id="UP000567293">
    <property type="component" value="Unassembled WGS sequence"/>
</dbReference>
<dbReference type="GO" id="GO:0016987">
    <property type="term" value="F:sigma factor activity"/>
    <property type="evidence" value="ECO:0007669"/>
    <property type="project" value="UniProtKB-KW"/>
</dbReference>